<accession>A0A0C3H7I5</accession>
<proteinExistence type="predicted"/>
<dbReference type="PROSITE" id="PS50157">
    <property type="entry name" value="ZINC_FINGER_C2H2_2"/>
    <property type="match status" value="2"/>
</dbReference>
<comment type="subcellular location">
    <subcellularLocation>
        <location evidence="1">Nucleus</location>
    </subcellularLocation>
</comment>
<feature type="domain" description="C2H2-type" evidence="10">
    <location>
        <begin position="361"/>
        <end position="391"/>
    </location>
</feature>
<dbReference type="GO" id="GO:0005634">
    <property type="term" value="C:nucleus"/>
    <property type="evidence" value="ECO:0007669"/>
    <property type="project" value="UniProtKB-SubCell"/>
</dbReference>
<sequence>MAYGVPFVVFGTLWVSKKKNCRRTYEISELIKFTYMLTERTVVWLDWSNNNLRVIREENISIDFEDHSAENCLQLDLPLHLCSADVEGTPNGDSHLICPGLFDTYPDLNFDLGPFEYDCSIISETNTNLGVVSNLPSLATPSPSPSQFDYQFINLNDPLFTIHSPQNEQQSSGPVLYPPSLAQPLQSAGLSPGTSGPGSSVSSNSVEADNYSCNLHQPAFFFTGTRYREPIHSGVDSSGISTFGNYSKLLPAPARLQPHNGNEDYPSRPKIPSSSPDTLRPGNKRQVPLKLSVRRCRRREQHITCPSCSKAFSRPCDLKKHARTHSRAFRCDIAGCTNMQGFALHKDLRRHIDTLHLKSTFTCHFPSCGNIFSRSDNCLRHFNEQHTNPEEQCPLEHHHDLEAPENTPLSAFTTLRIRHHLPCHGSYTIFKFIIVQQRIVVDNVGMFCESQSWGLRDDLEFFGVPSITLYYTATRNAAPNTPIESFYSRSENDSPKFQAILL</sequence>
<dbReference type="PANTHER" id="PTHR46179:SF13">
    <property type="entry name" value="C2H2-TYPE DOMAIN-CONTAINING PROTEIN"/>
    <property type="match status" value="1"/>
</dbReference>
<evidence type="ECO:0000256" key="2">
    <source>
        <dbReference type="ARBA" id="ARBA00022723"/>
    </source>
</evidence>
<dbReference type="AlphaFoldDB" id="A0A0C3H7I5"/>
<dbReference type="GO" id="GO:0006357">
    <property type="term" value="P:regulation of transcription by RNA polymerase II"/>
    <property type="evidence" value="ECO:0007669"/>
    <property type="project" value="TreeGrafter"/>
</dbReference>
<keyword evidence="2" id="KW-0479">Metal-binding</keyword>
<evidence type="ECO:0000256" key="8">
    <source>
        <dbReference type="PROSITE-ProRule" id="PRU00042"/>
    </source>
</evidence>
<dbReference type="PROSITE" id="PS00028">
    <property type="entry name" value="ZINC_FINGER_C2H2_1"/>
    <property type="match status" value="2"/>
</dbReference>
<evidence type="ECO:0000256" key="9">
    <source>
        <dbReference type="SAM" id="MobiDB-lite"/>
    </source>
</evidence>
<evidence type="ECO:0000259" key="10">
    <source>
        <dbReference type="PROSITE" id="PS50157"/>
    </source>
</evidence>
<dbReference type="STRING" id="913774.A0A0C3H7I5"/>
<feature type="region of interest" description="Disordered" evidence="9">
    <location>
        <begin position="163"/>
        <end position="206"/>
    </location>
</feature>
<keyword evidence="3 8" id="KW-0863">Zinc-finger</keyword>
<protein>
    <recommendedName>
        <fullName evidence="10">C2H2-type domain-containing protein</fullName>
    </recommendedName>
</protein>
<keyword evidence="7" id="KW-0539">Nucleus</keyword>
<dbReference type="PANTHER" id="PTHR46179">
    <property type="entry name" value="ZINC FINGER PROTEIN"/>
    <property type="match status" value="1"/>
</dbReference>
<dbReference type="EMBL" id="KN832879">
    <property type="protein sequence ID" value="KIM99209.1"/>
    <property type="molecule type" value="Genomic_DNA"/>
</dbReference>
<dbReference type="Gene3D" id="3.30.160.60">
    <property type="entry name" value="Classic Zinc Finger"/>
    <property type="match status" value="1"/>
</dbReference>
<evidence type="ECO:0000256" key="6">
    <source>
        <dbReference type="ARBA" id="ARBA00023163"/>
    </source>
</evidence>
<dbReference type="Proteomes" id="UP000054321">
    <property type="component" value="Unassembled WGS sequence"/>
</dbReference>
<evidence type="ECO:0000313" key="12">
    <source>
        <dbReference type="Proteomes" id="UP000054321"/>
    </source>
</evidence>
<evidence type="ECO:0000313" key="11">
    <source>
        <dbReference type="EMBL" id="KIM99209.1"/>
    </source>
</evidence>
<gene>
    <name evidence="11" type="ORF">OIDMADRAFT_56369</name>
</gene>
<feature type="compositionally biased region" description="Polar residues" evidence="9">
    <location>
        <begin position="163"/>
        <end position="173"/>
    </location>
</feature>
<dbReference type="SUPFAM" id="SSF57667">
    <property type="entry name" value="beta-beta-alpha zinc fingers"/>
    <property type="match status" value="1"/>
</dbReference>
<reference evidence="11 12" key="1">
    <citation type="submission" date="2014-04" db="EMBL/GenBank/DDBJ databases">
        <authorList>
            <consortium name="DOE Joint Genome Institute"/>
            <person name="Kuo A."/>
            <person name="Martino E."/>
            <person name="Perotto S."/>
            <person name="Kohler A."/>
            <person name="Nagy L.G."/>
            <person name="Floudas D."/>
            <person name="Copeland A."/>
            <person name="Barry K.W."/>
            <person name="Cichocki N."/>
            <person name="Veneault-Fourrey C."/>
            <person name="LaButti K."/>
            <person name="Lindquist E.A."/>
            <person name="Lipzen A."/>
            <person name="Lundell T."/>
            <person name="Morin E."/>
            <person name="Murat C."/>
            <person name="Sun H."/>
            <person name="Tunlid A."/>
            <person name="Henrissat B."/>
            <person name="Grigoriev I.V."/>
            <person name="Hibbett D.S."/>
            <person name="Martin F."/>
            <person name="Nordberg H.P."/>
            <person name="Cantor M.N."/>
            <person name="Hua S.X."/>
        </authorList>
    </citation>
    <scope>NUCLEOTIDE SEQUENCE [LARGE SCALE GENOMIC DNA]</scope>
    <source>
        <strain evidence="11 12">Zn</strain>
    </source>
</reference>
<dbReference type="GO" id="GO:0008270">
    <property type="term" value="F:zinc ion binding"/>
    <property type="evidence" value="ECO:0007669"/>
    <property type="project" value="UniProtKB-KW"/>
</dbReference>
<organism evidence="11 12">
    <name type="scientific">Oidiodendron maius (strain Zn)</name>
    <dbReference type="NCBI Taxonomy" id="913774"/>
    <lineage>
        <taxon>Eukaryota</taxon>
        <taxon>Fungi</taxon>
        <taxon>Dikarya</taxon>
        <taxon>Ascomycota</taxon>
        <taxon>Pezizomycotina</taxon>
        <taxon>Leotiomycetes</taxon>
        <taxon>Leotiomycetes incertae sedis</taxon>
        <taxon>Myxotrichaceae</taxon>
        <taxon>Oidiodendron</taxon>
    </lineage>
</organism>
<name>A0A0C3H7I5_OIDMZ</name>
<keyword evidence="4" id="KW-0862">Zinc</keyword>
<dbReference type="OrthoDB" id="3564666at2759"/>
<dbReference type="SMART" id="SM00355">
    <property type="entry name" value="ZnF_C2H2"/>
    <property type="match status" value="3"/>
</dbReference>
<keyword evidence="5" id="KW-0805">Transcription regulation</keyword>
<dbReference type="HOGENOM" id="CLU_543007_0_0_1"/>
<keyword evidence="12" id="KW-1185">Reference proteome</keyword>
<evidence type="ECO:0000256" key="4">
    <source>
        <dbReference type="ARBA" id="ARBA00022833"/>
    </source>
</evidence>
<evidence type="ECO:0000256" key="7">
    <source>
        <dbReference type="ARBA" id="ARBA00023242"/>
    </source>
</evidence>
<dbReference type="InterPro" id="IPR051061">
    <property type="entry name" value="Zinc_finger_trans_reg"/>
</dbReference>
<keyword evidence="6" id="KW-0804">Transcription</keyword>
<reference evidence="12" key="2">
    <citation type="submission" date="2015-01" db="EMBL/GenBank/DDBJ databases">
        <title>Evolutionary Origins and Diversification of the Mycorrhizal Mutualists.</title>
        <authorList>
            <consortium name="DOE Joint Genome Institute"/>
            <consortium name="Mycorrhizal Genomics Consortium"/>
            <person name="Kohler A."/>
            <person name="Kuo A."/>
            <person name="Nagy L.G."/>
            <person name="Floudas D."/>
            <person name="Copeland A."/>
            <person name="Barry K.W."/>
            <person name="Cichocki N."/>
            <person name="Veneault-Fourrey C."/>
            <person name="LaButti K."/>
            <person name="Lindquist E.A."/>
            <person name="Lipzen A."/>
            <person name="Lundell T."/>
            <person name="Morin E."/>
            <person name="Murat C."/>
            <person name="Riley R."/>
            <person name="Ohm R."/>
            <person name="Sun H."/>
            <person name="Tunlid A."/>
            <person name="Henrissat B."/>
            <person name="Grigoriev I.V."/>
            <person name="Hibbett D.S."/>
            <person name="Martin F."/>
        </authorList>
    </citation>
    <scope>NUCLEOTIDE SEQUENCE [LARGE SCALE GENOMIC DNA]</scope>
    <source>
        <strain evidence="12">Zn</strain>
    </source>
</reference>
<feature type="compositionally biased region" description="Low complexity" evidence="9">
    <location>
        <begin position="187"/>
        <end position="205"/>
    </location>
</feature>
<dbReference type="InParanoid" id="A0A0C3H7I5"/>
<dbReference type="InterPro" id="IPR013087">
    <property type="entry name" value="Znf_C2H2_type"/>
</dbReference>
<feature type="region of interest" description="Disordered" evidence="9">
    <location>
        <begin position="251"/>
        <end position="285"/>
    </location>
</feature>
<dbReference type="InterPro" id="IPR036236">
    <property type="entry name" value="Znf_C2H2_sf"/>
</dbReference>
<evidence type="ECO:0000256" key="3">
    <source>
        <dbReference type="ARBA" id="ARBA00022771"/>
    </source>
</evidence>
<evidence type="ECO:0000256" key="1">
    <source>
        <dbReference type="ARBA" id="ARBA00004123"/>
    </source>
</evidence>
<evidence type="ECO:0000256" key="5">
    <source>
        <dbReference type="ARBA" id="ARBA00023015"/>
    </source>
</evidence>
<feature type="domain" description="C2H2-type" evidence="10">
    <location>
        <begin position="303"/>
        <end position="326"/>
    </location>
</feature>